<dbReference type="AlphaFoldDB" id="A0A382R2J7"/>
<dbReference type="SUPFAM" id="SSF53335">
    <property type="entry name" value="S-adenosyl-L-methionine-dependent methyltransferases"/>
    <property type="match status" value="1"/>
</dbReference>
<feature type="non-terminal residue" evidence="1">
    <location>
        <position position="275"/>
    </location>
</feature>
<sequence>MRIKFNSLPVWRGVVNKYPTSVETAPFEIAITKNGYPQQINRKNIKEIVDYSNSNYNFLTTPPGKSNWGNKRAEAQIEYVLGEIQNVKGKRVLDIGGGTTYIVEKLVNDHGAKSGIIIDPTLKEDSKNTNIDVVQDYFSVSQINDYKADIILCFACFEHLPNPVSFLNDIKLLCGKNNASVILSFPDTKRQFSQGDLNTFLHEHISYFNSKSAENLFLDQNFIIKSIVSQNDSLFCHIKNNIYDDQNHSVDQIKEIVSLDKFEKSISYMKKELHN</sequence>
<dbReference type="PANTHER" id="PTHR43861:SF6">
    <property type="entry name" value="METHYLTRANSFERASE TYPE 11"/>
    <property type="match status" value="1"/>
</dbReference>
<dbReference type="Gene3D" id="3.40.50.150">
    <property type="entry name" value="Vaccinia Virus protein VP39"/>
    <property type="match status" value="1"/>
</dbReference>
<proteinExistence type="predicted"/>
<evidence type="ECO:0008006" key="2">
    <source>
        <dbReference type="Google" id="ProtNLM"/>
    </source>
</evidence>
<dbReference type="PANTHER" id="PTHR43861">
    <property type="entry name" value="TRANS-ACONITATE 2-METHYLTRANSFERASE-RELATED"/>
    <property type="match status" value="1"/>
</dbReference>
<reference evidence="1" key="1">
    <citation type="submission" date="2018-05" db="EMBL/GenBank/DDBJ databases">
        <authorList>
            <person name="Lanie J.A."/>
            <person name="Ng W.-L."/>
            <person name="Kazmierczak K.M."/>
            <person name="Andrzejewski T.M."/>
            <person name="Davidsen T.M."/>
            <person name="Wayne K.J."/>
            <person name="Tettelin H."/>
            <person name="Glass J.I."/>
            <person name="Rusch D."/>
            <person name="Podicherti R."/>
            <person name="Tsui H.-C.T."/>
            <person name="Winkler M.E."/>
        </authorList>
    </citation>
    <scope>NUCLEOTIDE SEQUENCE</scope>
</reference>
<name>A0A382R2J7_9ZZZZ</name>
<accession>A0A382R2J7</accession>
<gene>
    <name evidence="1" type="ORF">METZ01_LOCUS344274</name>
</gene>
<protein>
    <recommendedName>
        <fullName evidence="2">Methyltransferase type 11 domain-containing protein</fullName>
    </recommendedName>
</protein>
<organism evidence="1">
    <name type="scientific">marine metagenome</name>
    <dbReference type="NCBI Taxonomy" id="408172"/>
    <lineage>
        <taxon>unclassified sequences</taxon>
        <taxon>metagenomes</taxon>
        <taxon>ecological metagenomes</taxon>
    </lineage>
</organism>
<evidence type="ECO:0000313" key="1">
    <source>
        <dbReference type="EMBL" id="SVC91420.1"/>
    </source>
</evidence>
<dbReference type="EMBL" id="UINC01118349">
    <property type="protein sequence ID" value="SVC91420.1"/>
    <property type="molecule type" value="Genomic_DNA"/>
</dbReference>
<dbReference type="Pfam" id="PF13489">
    <property type="entry name" value="Methyltransf_23"/>
    <property type="match status" value="1"/>
</dbReference>
<dbReference type="InterPro" id="IPR029063">
    <property type="entry name" value="SAM-dependent_MTases_sf"/>
</dbReference>